<dbReference type="AlphaFoldDB" id="A0AAX4HPF6"/>
<reference evidence="1 2" key="1">
    <citation type="submission" date="2023-11" db="EMBL/GenBank/DDBJ databases">
        <title>Peredibacter starrii A3.12.</title>
        <authorList>
            <person name="Mitchell R.J."/>
        </authorList>
    </citation>
    <scope>NUCLEOTIDE SEQUENCE [LARGE SCALE GENOMIC DNA]</scope>
    <source>
        <strain evidence="1 2">A3.12</strain>
    </source>
</reference>
<sequence>MNILIALLLSCSIFAKDPAMVWGKIVKVDKTVKNVSYKYFVTYEVNGKFHAYPLETKNKNIAEQIAKNENQLIRIKGDIKTVKVAIDGPAQDIPVFIPESLSPLTLSELAVEFKPDLEKKPADVNPPKEAYNGGGIRVNDTLANTLIITGGALMVGSALIKSLNKK</sequence>
<keyword evidence="2" id="KW-1185">Reference proteome</keyword>
<accession>A0AAX4HPF6</accession>
<protein>
    <submittedName>
        <fullName evidence="1">Uncharacterized protein</fullName>
    </submittedName>
</protein>
<dbReference type="EMBL" id="CP139487">
    <property type="protein sequence ID" value="WPU65215.1"/>
    <property type="molecule type" value="Genomic_DNA"/>
</dbReference>
<evidence type="ECO:0000313" key="2">
    <source>
        <dbReference type="Proteomes" id="UP001324634"/>
    </source>
</evidence>
<evidence type="ECO:0000313" key="1">
    <source>
        <dbReference type="EMBL" id="WPU65215.1"/>
    </source>
</evidence>
<proteinExistence type="predicted"/>
<organism evidence="1 2">
    <name type="scientific">Peredibacter starrii</name>
    <dbReference type="NCBI Taxonomy" id="28202"/>
    <lineage>
        <taxon>Bacteria</taxon>
        <taxon>Pseudomonadati</taxon>
        <taxon>Bdellovibrionota</taxon>
        <taxon>Bacteriovoracia</taxon>
        <taxon>Bacteriovoracales</taxon>
        <taxon>Bacteriovoracaceae</taxon>
        <taxon>Peredibacter</taxon>
    </lineage>
</organism>
<dbReference type="Proteomes" id="UP001324634">
    <property type="component" value="Chromosome"/>
</dbReference>
<gene>
    <name evidence="1" type="ORF">SOO65_00445</name>
</gene>
<dbReference type="KEGG" id="psti:SOO65_00445"/>
<dbReference type="RefSeq" id="WP_321395363.1">
    <property type="nucleotide sequence ID" value="NZ_CP139487.1"/>
</dbReference>
<name>A0AAX4HPF6_9BACT</name>